<dbReference type="AlphaFoldDB" id="A0AAV7VS27"/>
<keyword evidence="3" id="KW-1185">Reference proteome</keyword>
<gene>
    <name evidence="2" type="ORF">NDU88_008275</name>
</gene>
<dbReference type="EMBL" id="JANPWB010000003">
    <property type="protein sequence ID" value="KAJ1204498.1"/>
    <property type="molecule type" value="Genomic_DNA"/>
</dbReference>
<feature type="region of interest" description="Disordered" evidence="1">
    <location>
        <begin position="1"/>
        <end position="57"/>
    </location>
</feature>
<feature type="compositionally biased region" description="Basic and acidic residues" evidence="1">
    <location>
        <begin position="26"/>
        <end position="42"/>
    </location>
</feature>
<name>A0AAV7VS27_PLEWA</name>
<protein>
    <submittedName>
        <fullName evidence="2">Uncharacterized protein</fullName>
    </submittedName>
</protein>
<organism evidence="2 3">
    <name type="scientific">Pleurodeles waltl</name>
    <name type="common">Iberian ribbed newt</name>
    <dbReference type="NCBI Taxonomy" id="8319"/>
    <lineage>
        <taxon>Eukaryota</taxon>
        <taxon>Metazoa</taxon>
        <taxon>Chordata</taxon>
        <taxon>Craniata</taxon>
        <taxon>Vertebrata</taxon>
        <taxon>Euteleostomi</taxon>
        <taxon>Amphibia</taxon>
        <taxon>Batrachia</taxon>
        <taxon>Caudata</taxon>
        <taxon>Salamandroidea</taxon>
        <taxon>Salamandridae</taxon>
        <taxon>Pleurodelinae</taxon>
        <taxon>Pleurodeles</taxon>
    </lineage>
</organism>
<evidence type="ECO:0000256" key="1">
    <source>
        <dbReference type="SAM" id="MobiDB-lite"/>
    </source>
</evidence>
<proteinExistence type="predicted"/>
<accession>A0AAV7VS27</accession>
<reference evidence="2" key="1">
    <citation type="journal article" date="2022" name="bioRxiv">
        <title>Sequencing and chromosome-scale assembly of the giantPleurodeles waltlgenome.</title>
        <authorList>
            <person name="Brown T."/>
            <person name="Elewa A."/>
            <person name="Iarovenko S."/>
            <person name="Subramanian E."/>
            <person name="Araus A.J."/>
            <person name="Petzold A."/>
            <person name="Susuki M."/>
            <person name="Suzuki K.-i.T."/>
            <person name="Hayashi T."/>
            <person name="Toyoda A."/>
            <person name="Oliveira C."/>
            <person name="Osipova E."/>
            <person name="Leigh N.D."/>
            <person name="Simon A."/>
            <person name="Yun M.H."/>
        </authorList>
    </citation>
    <scope>NUCLEOTIDE SEQUENCE</scope>
    <source>
        <strain evidence="2">20211129_DDA</strain>
        <tissue evidence="2">Liver</tissue>
    </source>
</reference>
<comment type="caution">
    <text evidence="2">The sequence shown here is derived from an EMBL/GenBank/DDBJ whole genome shotgun (WGS) entry which is preliminary data.</text>
</comment>
<sequence length="122" mass="13350">MTAAVSGHYWQRESPTKGCPAAPQDGDARAVLEDGRRQREVRGPCPGEKAGSSSPEETFAVAAIQGPDGSKEVNDMQIVSMFHDFYQALYYPQQTDPDTAHQYLNRACMAKLSTQEKATLEA</sequence>
<evidence type="ECO:0000313" key="2">
    <source>
        <dbReference type="EMBL" id="KAJ1204498.1"/>
    </source>
</evidence>
<evidence type="ECO:0000313" key="3">
    <source>
        <dbReference type="Proteomes" id="UP001066276"/>
    </source>
</evidence>
<dbReference type="Proteomes" id="UP001066276">
    <property type="component" value="Chromosome 2_1"/>
</dbReference>